<accession>A0A2U2MXP7</accession>
<sequence>MARAMTVERLLEENRHHAASGGVSQRVRPLGFAPAFLDTRTGIVHLARNPDGTPASCHRLDGLPEALILGRDECGGVTAVHPDVIAGFEYGGCFYTREQAARAVWPR</sequence>
<keyword evidence="2" id="KW-1185">Reference proteome</keyword>
<dbReference type="OrthoDB" id="5795260at2"/>
<organism evidence="1 2">
    <name type="scientific">Sediminicurvatus halobius</name>
    <dbReference type="NCBI Taxonomy" id="2182432"/>
    <lineage>
        <taxon>Bacteria</taxon>
        <taxon>Pseudomonadati</taxon>
        <taxon>Pseudomonadota</taxon>
        <taxon>Gammaproteobacteria</taxon>
        <taxon>Chromatiales</taxon>
        <taxon>Ectothiorhodospiraceae</taxon>
        <taxon>Sediminicurvatus</taxon>
    </lineage>
</organism>
<dbReference type="RefSeq" id="WP_109679788.1">
    <property type="nucleotide sequence ID" value="NZ_CP086615.1"/>
</dbReference>
<dbReference type="EMBL" id="QFFI01000031">
    <property type="protein sequence ID" value="PWG61553.1"/>
    <property type="molecule type" value="Genomic_DNA"/>
</dbReference>
<name>A0A2U2MXP7_9GAMM</name>
<evidence type="ECO:0000313" key="1">
    <source>
        <dbReference type="EMBL" id="PWG61553.1"/>
    </source>
</evidence>
<protein>
    <submittedName>
        <fullName evidence="1">Uncharacterized protein</fullName>
    </submittedName>
</protein>
<comment type="caution">
    <text evidence="1">The sequence shown here is derived from an EMBL/GenBank/DDBJ whole genome shotgun (WGS) entry which is preliminary data.</text>
</comment>
<reference evidence="1 2" key="1">
    <citation type="submission" date="2018-05" db="EMBL/GenBank/DDBJ databases">
        <title>Spiribacter halobius sp. nov., a moderately halophilic bacterium isolated from marine solar saltern.</title>
        <authorList>
            <person name="Zheng W.-S."/>
            <person name="Lu D.-C."/>
            <person name="Du Z.-J."/>
        </authorList>
    </citation>
    <scope>NUCLEOTIDE SEQUENCE [LARGE SCALE GENOMIC DNA]</scope>
    <source>
        <strain evidence="1 2">E85</strain>
    </source>
</reference>
<dbReference type="Proteomes" id="UP000245474">
    <property type="component" value="Unassembled WGS sequence"/>
</dbReference>
<gene>
    <name evidence="1" type="ORF">DEM34_15730</name>
</gene>
<evidence type="ECO:0000313" key="2">
    <source>
        <dbReference type="Proteomes" id="UP000245474"/>
    </source>
</evidence>
<dbReference type="AlphaFoldDB" id="A0A2U2MXP7"/>
<proteinExistence type="predicted"/>